<name>A0A163R8G6_9CELL</name>
<organism evidence="2 3">
    <name type="scientific">Oerskovia enterophila</name>
    <dbReference type="NCBI Taxonomy" id="43678"/>
    <lineage>
        <taxon>Bacteria</taxon>
        <taxon>Bacillati</taxon>
        <taxon>Actinomycetota</taxon>
        <taxon>Actinomycetes</taxon>
        <taxon>Micrococcales</taxon>
        <taxon>Cellulomonadaceae</taxon>
        <taxon>Oerskovia</taxon>
    </lineage>
</organism>
<comment type="caution">
    <text evidence="2">The sequence shown here is derived from an EMBL/GenBank/DDBJ whole genome shotgun (WGS) entry which is preliminary data.</text>
</comment>
<sequence length="153" mass="16032">MDMSALHPNLAISDARAAIDFYTAAFGAEVDDVITAGDAIIHSDLRLPTTSGFSTFTVAQEFPGAGSAAPDPEGPTSVSFTVPVPDTDAAYARAIAAGATSTAEPADWFEGFRQAAVRCPFGHRWYFVTVAGSVTPEDVQRASDAWMSEQPTG</sequence>
<dbReference type="SUPFAM" id="SSF54593">
    <property type="entry name" value="Glyoxalase/Bleomycin resistance protein/Dihydroxybiphenyl dioxygenase"/>
    <property type="match status" value="1"/>
</dbReference>
<dbReference type="STRING" id="43678.OJAG_23200"/>
<evidence type="ECO:0000259" key="1">
    <source>
        <dbReference type="PROSITE" id="PS51819"/>
    </source>
</evidence>
<evidence type="ECO:0000313" key="2">
    <source>
        <dbReference type="EMBL" id="KZM34950.1"/>
    </source>
</evidence>
<evidence type="ECO:0000313" key="3">
    <source>
        <dbReference type="Proteomes" id="UP000076447"/>
    </source>
</evidence>
<dbReference type="InterPro" id="IPR029068">
    <property type="entry name" value="Glyas_Bleomycin-R_OHBP_Dase"/>
</dbReference>
<dbReference type="PROSITE" id="PS51819">
    <property type="entry name" value="VOC"/>
    <property type="match status" value="1"/>
</dbReference>
<dbReference type="AlphaFoldDB" id="A0A163R8G6"/>
<protein>
    <submittedName>
        <fullName evidence="2">Glyoxalase-like domain protein</fullName>
    </submittedName>
</protein>
<dbReference type="InterPro" id="IPR037523">
    <property type="entry name" value="VOC_core"/>
</dbReference>
<dbReference type="Gene3D" id="3.30.720.110">
    <property type="match status" value="1"/>
</dbReference>
<dbReference type="InterPro" id="IPR004360">
    <property type="entry name" value="Glyas_Fos-R_dOase_dom"/>
</dbReference>
<dbReference type="EMBL" id="LRIE01000075">
    <property type="protein sequence ID" value="KZM34950.1"/>
    <property type="molecule type" value="Genomic_DNA"/>
</dbReference>
<dbReference type="Proteomes" id="UP000076447">
    <property type="component" value="Unassembled WGS sequence"/>
</dbReference>
<gene>
    <name evidence="2" type="ORF">OJAG_23200</name>
</gene>
<feature type="domain" description="VOC" evidence="1">
    <location>
        <begin position="4"/>
        <end position="130"/>
    </location>
</feature>
<reference evidence="2 3" key="1">
    <citation type="submission" date="2016-01" db="EMBL/GenBank/DDBJ databases">
        <title>Genome sequence of Oerskovia enterophila VJag, an agar and cellulose degrading bacterium.</title>
        <authorList>
            <person name="Poehlein A."/>
            <person name="Jag V."/>
            <person name="Bengelsdorf F."/>
            <person name="Duerre P."/>
            <person name="Daniel R."/>
        </authorList>
    </citation>
    <scope>NUCLEOTIDE SEQUENCE [LARGE SCALE GENOMIC DNA]</scope>
    <source>
        <strain evidence="2 3">VJag</strain>
    </source>
</reference>
<dbReference type="PANTHER" id="PTHR34109:SF1">
    <property type="entry name" value="VOC DOMAIN-CONTAINING PROTEIN"/>
    <property type="match status" value="1"/>
</dbReference>
<accession>A0A163R8G6</accession>
<proteinExistence type="predicted"/>
<dbReference type="Pfam" id="PF00903">
    <property type="entry name" value="Glyoxalase"/>
    <property type="match status" value="1"/>
</dbReference>
<dbReference type="PANTHER" id="PTHR34109">
    <property type="entry name" value="BNAUNNG04460D PROTEIN-RELATED"/>
    <property type="match status" value="1"/>
</dbReference>
<dbReference type="PATRIC" id="fig|43678.3.peg.2426"/>
<dbReference type="Gene3D" id="3.30.720.120">
    <property type="match status" value="1"/>
</dbReference>